<protein>
    <recommendedName>
        <fullName evidence="4">DUF1640 domain-containing protein</fullName>
    </recommendedName>
</protein>
<reference evidence="2 3" key="1">
    <citation type="submission" date="2013-08" db="EMBL/GenBank/DDBJ databases">
        <authorList>
            <person name="Stouthamer R."/>
            <person name="Nunney L."/>
        </authorList>
    </citation>
    <scope>NUCLEOTIDE SEQUENCE [LARGE SCALE GENOMIC DNA]</scope>
    <source>
        <strain evidence="3">ann-1</strain>
    </source>
</reference>
<evidence type="ECO:0000256" key="1">
    <source>
        <dbReference type="SAM" id="Phobius"/>
    </source>
</evidence>
<keyword evidence="1" id="KW-0472">Membrane</keyword>
<evidence type="ECO:0000313" key="3">
    <source>
        <dbReference type="Proteomes" id="UP000027215"/>
    </source>
</evidence>
<dbReference type="Gene3D" id="3.90.20.10">
    <property type="match status" value="1"/>
</dbReference>
<dbReference type="Proteomes" id="UP000027215">
    <property type="component" value="Chromosome"/>
</dbReference>
<dbReference type="AlphaFoldDB" id="A0A060HBF0"/>
<keyword evidence="1" id="KW-1133">Transmembrane helix</keyword>
<dbReference type="RefSeq" id="WP_024749168.1">
    <property type="nucleotide sequence ID" value="NZ_CP006696.1"/>
</dbReference>
<dbReference type="EMBL" id="CP006696">
    <property type="protein sequence ID" value="AIC10701.1"/>
    <property type="molecule type" value="Genomic_DNA"/>
</dbReference>
<organism evidence="2 3">
    <name type="scientific">Xylella fastidiosa subsp. sandyi Ann-1</name>
    <dbReference type="NCBI Taxonomy" id="155920"/>
    <lineage>
        <taxon>Bacteria</taxon>
        <taxon>Pseudomonadati</taxon>
        <taxon>Pseudomonadota</taxon>
        <taxon>Gammaproteobacteria</taxon>
        <taxon>Lysobacterales</taxon>
        <taxon>Lysobacteraceae</taxon>
        <taxon>Xylella</taxon>
    </lineage>
</organism>
<keyword evidence="1" id="KW-0812">Transmembrane</keyword>
<sequence length="148" mass="16774">MTSVAFDTLKFANRLKTAGVPAAHAEAEAEALAEVLEINLQGLAESESKNGKALARLEADMKEGFAQVNTRFAQVDQRFEKIDQRFAQVDQRFEQIAKDFAQLDKNMDQRFAQVDQRFVEIKGEMLLLKWMFGVIVTSLIALIVRTFF</sequence>
<gene>
    <name evidence="2" type="ORF">D934_12440</name>
</gene>
<evidence type="ECO:0008006" key="4">
    <source>
        <dbReference type="Google" id="ProtNLM"/>
    </source>
</evidence>
<name>A0A060HBF0_XYLFS</name>
<accession>A0A060HBF0</accession>
<dbReference type="PATRIC" id="fig|155920.8.peg.2923"/>
<feature type="transmembrane region" description="Helical" evidence="1">
    <location>
        <begin position="126"/>
        <end position="147"/>
    </location>
</feature>
<dbReference type="HOGENOM" id="CLU_127685_1_0_6"/>
<evidence type="ECO:0000313" key="2">
    <source>
        <dbReference type="EMBL" id="AIC10701.1"/>
    </source>
</evidence>
<proteinExistence type="predicted"/>
<dbReference type="KEGG" id="xfs:D934_12440"/>